<dbReference type="Pfam" id="PF01381">
    <property type="entry name" value="HTH_3"/>
    <property type="match status" value="1"/>
</dbReference>
<evidence type="ECO:0000259" key="3">
    <source>
        <dbReference type="PROSITE" id="PS50943"/>
    </source>
</evidence>
<dbReference type="InterPro" id="IPR001387">
    <property type="entry name" value="Cro/C1-type_HTH"/>
</dbReference>
<dbReference type="Gene3D" id="1.10.260.40">
    <property type="entry name" value="lambda repressor-like DNA-binding domains"/>
    <property type="match status" value="1"/>
</dbReference>
<keyword evidence="2" id="KW-0812">Transmembrane</keyword>
<feature type="transmembrane region" description="Helical" evidence="2">
    <location>
        <begin position="78"/>
        <end position="98"/>
    </location>
</feature>
<dbReference type="PANTHER" id="PTHR46558">
    <property type="entry name" value="TRACRIPTIONAL REGULATORY PROTEIN-RELATED-RELATED"/>
    <property type="match status" value="1"/>
</dbReference>
<dbReference type="GO" id="GO:0003677">
    <property type="term" value="F:DNA binding"/>
    <property type="evidence" value="ECO:0007669"/>
    <property type="project" value="UniProtKB-KW"/>
</dbReference>
<name>A0A1H3ZMX8_9FLAO</name>
<dbReference type="PANTHER" id="PTHR46558:SF4">
    <property type="entry name" value="DNA-BIDING PHAGE PROTEIN"/>
    <property type="match status" value="1"/>
</dbReference>
<reference evidence="4 5" key="1">
    <citation type="submission" date="2016-10" db="EMBL/GenBank/DDBJ databases">
        <authorList>
            <person name="de Groot N.N."/>
        </authorList>
    </citation>
    <scope>NUCLEOTIDE SEQUENCE [LARGE SCALE GENOMIC DNA]</scope>
    <source>
        <strain evidence="4 5">DSM 23581</strain>
    </source>
</reference>
<dbReference type="PROSITE" id="PS50943">
    <property type="entry name" value="HTH_CROC1"/>
    <property type="match status" value="1"/>
</dbReference>
<dbReference type="SUPFAM" id="SSF47413">
    <property type="entry name" value="lambda repressor-like DNA-binding domains"/>
    <property type="match status" value="1"/>
</dbReference>
<dbReference type="AlphaFoldDB" id="A0A1H3ZMX8"/>
<accession>A0A1H3ZMX8</accession>
<feature type="domain" description="HTH cro/C1-type" evidence="3">
    <location>
        <begin position="8"/>
        <end position="62"/>
    </location>
</feature>
<protein>
    <submittedName>
        <fullName evidence="4">DNA-binding transcriptional regulator, XRE-family HTH domain</fullName>
    </submittedName>
</protein>
<dbReference type="STRING" id="908615.SAMN05421540_104140"/>
<evidence type="ECO:0000313" key="5">
    <source>
        <dbReference type="Proteomes" id="UP000198820"/>
    </source>
</evidence>
<feature type="transmembrane region" description="Helical" evidence="2">
    <location>
        <begin position="110"/>
        <end position="127"/>
    </location>
</feature>
<dbReference type="SMART" id="SM00530">
    <property type="entry name" value="HTH_XRE"/>
    <property type="match status" value="1"/>
</dbReference>
<gene>
    <name evidence="4" type="ORF">SAMN05421540_104140</name>
</gene>
<keyword evidence="1 4" id="KW-0238">DNA-binding</keyword>
<keyword evidence="2" id="KW-0472">Membrane</keyword>
<evidence type="ECO:0000256" key="1">
    <source>
        <dbReference type="ARBA" id="ARBA00023125"/>
    </source>
</evidence>
<dbReference type="EMBL" id="FNQF01000004">
    <property type="protein sequence ID" value="SEA25083.1"/>
    <property type="molecule type" value="Genomic_DNA"/>
</dbReference>
<dbReference type="RefSeq" id="WP_093241694.1">
    <property type="nucleotide sequence ID" value="NZ_FNQF01000004.1"/>
</dbReference>
<proteinExistence type="predicted"/>
<dbReference type="Proteomes" id="UP000198820">
    <property type="component" value="Unassembled WGS sequence"/>
</dbReference>
<dbReference type="InterPro" id="IPR010982">
    <property type="entry name" value="Lambda_DNA-bd_dom_sf"/>
</dbReference>
<feature type="transmembrane region" description="Helical" evidence="2">
    <location>
        <begin position="163"/>
        <end position="182"/>
    </location>
</feature>
<feature type="transmembrane region" description="Helical" evidence="2">
    <location>
        <begin position="139"/>
        <end position="157"/>
    </location>
</feature>
<dbReference type="CDD" id="cd00093">
    <property type="entry name" value="HTH_XRE"/>
    <property type="match status" value="1"/>
</dbReference>
<sequence length="186" mass="21481">MNLLAKKISEHRKIKGLTQEELAEQAKVNLRTIQRIENSESEPRTQTLQLICDVLEVNVEDILSRDHQRYHKRIGTKIINYFFLIVINMILMGIFGYLTLDSNANPNSVFAAFLLSFLIHFFIVIFTKKMNGFERLLKFGSGYLVYFIIVILSFGFPKGFVSGLFPCLLIGLAILNFGHYFFKSKF</sequence>
<keyword evidence="2" id="KW-1133">Transmembrane helix</keyword>
<evidence type="ECO:0000256" key="2">
    <source>
        <dbReference type="SAM" id="Phobius"/>
    </source>
</evidence>
<organism evidence="4 5">
    <name type="scientific">Psychroflexus halocasei</name>
    <dbReference type="NCBI Taxonomy" id="908615"/>
    <lineage>
        <taxon>Bacteria</taxon>
        <taxon>Pseudomonadati</taxon>
        <taxon>Bacteroidota</taxon>
        <taxon>Flavobacteriia</taxon>
        <taxon>Flavobacteriales</taxon>
        <taxon>Flavobacteriaceae</taxon>
        <taxon>Psychroflexus</taxon>
    </lineage>
</organism>
<evidence type="ECO:0000313" key="4">
    <source>
        <dbReference type="EMBL" id="SEA25083.1"/>
    </source>
</evidence>
<keyword evidence="5" id="KW-1185">Reference proteome</keyword>